<name>A0A381Z7R8_9ZZZZ</name>
<reference evidence="1" key="1">
    <citation type="submission" date="2018-05" db="EMBL/GenBank/DDBJ databases">
        <authorList>
            <person name="Lanie J.A."/>
            <person name="Ng W.-L."/>
            <person name="Kazmierczak K.M."/>
            <person name="Andrzejewski T.M."/>
            <person name="Davidsen T.M."/>
            <person name="Wayne K.J."/>
            <person name="Tettelin H."/>
            <person name="Glass J.I."/>
            <person name="Rusch D."/>
            <person name="Podicherti R."/>
            <person name="Tsui H.-C.T."/>
            <person name="Winkler M.E."/>
        </authorList>
    </citation>
    <scope>NUCLEOTIDE SEQUENCE</scope>
</reference>
<sequence length="333" mass="36180">MALVMWLALWGIMMFPATQLAEAQLTYRSGQPVSTAYEGWEEEGPNRTKYFLFGYMNSNWEQEPDVPIGPNNYFVLGRPGTGGADAAAFDPATADQGQPTHFLPRRNRFVFRVPVPEGFREADEVIWTLTVNGQTVSAYGSLRLDYKVDNMVRGSEQGAFGAGSTNPAIRANLAPTLTVEGASERTIRVNEPLALVAIASDDGVPEATKPTDQGAASAAAAALGLAGPARVRPGWRKPTRITVGSATGLRLSWYVYRGTGAVTFSPEQTKVWEDTRVHANSPWANYWYPPPVPEDGRFQTEVTFTEPGTYVLRCLASDGVLNVDSDVTVTVTP</sequence>
<dbReference type="AlphaFoldDB" id="A0A381Z7R8"/>
<dbReference type="EMBL" id="UINC01020184">
    <property type="protein sequence ID" value="SVA84991.1"/>
    <property type="molecule type" value="Genomic_DNA"/>
</dbReference>
<protein>
    <submittedName>
        <fullName evidence="1">Uncharacterized protein</fullName>
    </submittedName>
</protein>
<evidence type="ECO:0000313" key="1">
    <source>
        <dbReference type="EMBL" id="SVA84991.1"/>
    </source>
</evidence>
<accession>A0A381Z7R8</accession>
<proteinExistence type="predicted"/>
<organism evidence="1">
    <name type="scientific">marine metagenome</name>
    <dbReference type="NCBI Taxonomy" id="408172"/>
    <lineage>
        <taxon>unclassified sequences</taxon>
        <taxon>metagenomes</taxon>
        <taxon>ecological metagenomes</taxon>
    </lineage>
</organism>
<gene>
    <name evidence="1" type="ORF">METZ01_LOCUS137845</name>
</gene>